<dbReference type="Proteomes" id="UP000277256">
    <property type="component" value="Unassembled WGS sequence"/>
</dbReference>
<proteinExistence type="predicted"/>
<gene>
    <name evidence="2" type="ORF">EIW28_20845</name>
</gene>
<comment type="caution">
    <text evidence="2">The sequence shown here is derived from an EMBL/GenBank/DDBJ whole genome shotgun (WGS) entry which is preliminary data.</text>
</comment>
<dbReference type="RefSeq" id="WP_125249642.1">
    <property type="nucleotide sequence ID" value="NZ_RSEB01000006.1"/>
</dbReference>
<evidence type="ECO:0000256" key="1">
    <source>
        <dbReference type="SAM" id="SignalP"/>
    </source>
</evidence>
<evidence type="ECO:0000313" key="2">
    <source>
        <dbReference type="EMBL" id="RRR96888.1"/>
    </source>
</evidence>
<dbReference type="OrthoDB" id="5192552at2"/>
<feature type="chain" id="PRO_5039320955" description="DUF732 domain-containing protein" evidence="1">
    <location>
        <begin position="29"/>
        <end position="123"/>
    </location>
</feature>
<dbReference type="AlphaFoldDB" id="A0A426UT69"/>
<name>A0A426UT69_9ACTN</name>
<sequence length="123" mass="12665">MARAVRTTRTIAALALALGAAFSLSACGEGELPIDTPTFPDLEDSLESLAPDFPTDVAADLQELAPDLSAAEIVDGAQQLCQSAAEGADEEQLARDAASLFGVEEAEGPTVVETVQPYCDVIG</sequence>
<dbReference type="PROSITE" id="PS51257">
    <property type="entry name" value="PROKAR_LIPOPROTEIN"/>
    <property type="match status" value="1"/>
</dbReference>
<evidence type="ECO:0000313" key="3">
    <source>
        <dbReference type="Proteomes" id="UP000277256"/>
    </source>
</evidence>
<reference evidence="2 3" key="1">
    <citation type="submission" date="2018-12" db="EMBL/GenBank/DDBJ databases">
        <title>Glycomyces sp. YIM 121974 draft genome.</title>
        <authorList>
            <person name="Li Q."/>
        </authorList>
    </citation>
    <scope>NUCLEOTIDE SEQUENCE [LARGE SCALE GENOMIC DNA]</scope>
    <source>
        <strain evidence="2 3">YIM 121974</strain>
    </source>
</reference>
<dbReference type="EMBL" id="RSEB01000006">
    <property type="protein sequence ID" value="RRR96888.1"/>
    <property type="molecule type" value="Genomic_DNA"/>
</dbReference>
<organism evidence="2 3">
    <name type="scientific">Glycomyces terrestris</name>
    <dbReference type="NCBI Taxonomy" id="2493553"/>
    <lineage>
        <taxon>Bacteria</taxon>
        <taxon>Bacillati</taxon>
        <taxon>Actinomycetota</taxon>
        <taxon>Actinomycetes</taxon>
        <taxon>Glycomycetales</taxon>
        <taxon>Glycomycetaceae</taxon>
        <taxon>Glycomyces</taxon>
    </lineage>
</organism>
<protein>
    <recommendedName>
        <fullName evidence="4">DUF732 domain-containing protein</fullName>
    </recommendedName>
</protein>
<evidence type="ECO:0008006" key="4">
    <source>
        <dbReference type="Google" id="ProtNLM"/>
    </source>
</evidence>
<accession>A0A426UT69</accession>
<keyword evidence="3" id="KW-1185">Reference proteome</keyword>
<keyword evidence="1" id="KW-0732">Signal</keyword>
<feature type="signal peptide" evidence="1">
    <location>
        <begin position="1"/>
        <end position="28"/>
    </location>
</feature>